<keyword evidence="2" id="KW-1133">Transmembrane helix</keyword>
<dbReference type="Proteomes" id="UP001484097">
    <property type="component" value="Unassembled WGS sequence"/>
</dbReference>
<dbReference type="InterPro" id="IPR002035">
    <property type="entry name" value="VWF_A"/>
</dbReference>
<feature type="region of interest" description="Disordered" evidence="1">
    <location>
        <begin position="669"/>
        <end position="709"/>
    </location>
</feature>
<feature type="signal peptide" evidence="3">
    <location>
        <begin position="1"/>
        <end position="36"/>
    </location>
</feature>
<evidence type="ECO:0000313" key="5">
    <source>
        <dbReference type="EMBL" id="MEO9246979.1"/>
    </source>
</evidence>
<dbReference type="InterPro" id="IPR036465">
    <property type="entry name" value="vWFA_dom_sf"/>
</dbReference>
<feature type="region of interest" description="Disordered" evidence="1">
    <location>
        <begin position="602"/>
        <end position="632"/>
    </location>
</feature>
<dbReference type="PANTHER" id="PTHR10579">
    <property type="entry name" value="CALCIUM-ACTIVATED CHLORIDE CHANNEL REGULATOR"/>
    <property type="match status" value="1"/>
</dbReference>
<organism evidence="5 6">
    <name type="scientific">Citricoccus nitrophenolicus</name>
    <dbReference type="NCBI Taxonomy" id="863575"/>
    <lineage>
        <taxon>Bacteria</taxon>
        <taxon>Bacillati</taxon>
        <taxon>Actinomycetota</taxon>
        <taxon>Actinomycetes</taxon>
        <taxon>Micrococcales</taxon>
        <taxon>Micrococcaceae</taxon>
        <taxon>Citricoccus</taxon>
    </lineage>
</organism>
<name>A0ABV0IFQ4_9MICC</name>
<sequence length="709" mass="74182">MKNRTIRPEPTRGRPLRRAVPSVLATLALLLTTALAALPAQATPTAEPGVERQLQPVVVVMDYSSSMLEADADADGTTRLAAAQQATTNLLDNVPEGADLGLVVYGSNTPEDCSDITTVQQVGPTDAASLKQRIEALEAVGETPIGAALLHAADELQDVDGEKSIILVSDGEENCSEPPACEAAKDLAGQGIDLTVHTIGFKVNETAADELTCVAEATGGTYVQADNAVELESRLKTKTVRAFQGYNPLGTPITGGETLHSSPTMAPGQYLDEYERGSSTLNSDDGTLKFYNLGTIQPGERAHFSALLIPNQGAGADDASVVGGLRLQLVNGQGQPCSAPQNEYVHGDDGGRPVVAYVVSEDYTDDSSRCYADGTGQLYAKVQRYGNRQADLPMPVELKSVVEPAVDEADLVAAAKDELAPQSVELSGEPEAVLGGGSFNDATEMEQATVLTDSIMPQEARYYRVHVGYGQRLNVRASQGNVENAGPNGITLDIFSAVRGPVRMVGDGRMHRSSGGDTVTQNMRVPVSQSNRDGSVGDDAYLSGDYYVVVSAEKWSSDRNRSPYDYDLAVEVTGDEVDGPQIAEPGLGQSPEQLPVAADAEATGNDDGAAAGGPAGDGDASDEGQPVATGSVDRASAPMPWFLGGLLATVLLGGLTITLWARRRPVGAGVGPHDPHSVPAPAYPAQPPTHRPTLNGHDQNGHDQNGSSR</sequence>
<keyword evidence="2" id="KW-0472">Membrane</keyword>
<dbReference type="Pfam" id="PF13519">
    <property type="entry name" value="VWA_2"/>
    <property type="match status" value="1"/>
</dbReference>
<feature type="compositionally biased region" description="Pro residues" evidence="1">
    <location>
        <begin position="681"/>
        <end position="690"/>
    </location>
</feature>
<dbReference type="PANTHER" id="PTHR10579:SF43">
    <property type="entry name" value="ZINC FINGER (C3HC4-TYPE RING FINGER) FAMILY PROTEIN"/>
    <property type="match status" value="1"/>
</dbReference>
<comment type="caution">
    <text evidence="5">The sequence shown here is derived from an EMBL/GenBank/DDBJ whole genome shotgun (WGS) entry which is preliminary data.</text>
</comment>
<reference evidence="5 6" key="1">
    <citation type="submission" date="2024-05" db="EMBL/GenBank/DDBJ databases">
        <authorList>
            <person name="Yi C."/>
        </authorList>
    </citation>
    <scope>NUCLEOTIDE SEQUENCE [LARGE SCALE GENOMIC DNA]</scope>
    <source>
        <strain evidence="5 6">XS13</strain>
    </source>
</reference>
<dbReference type="PROSITE" id="PS50234">
    <property type="entry name" value="VWFA"/>
    <property type="match status" value="1"/>
</dbReference>
<evidence type="ECO:0000256" key="2">
    <source>
        <dbReference type="SAM" id="Phobius"/>
    </source>
</evidence>
<dbReference type="InterPro" id="IPR051266">
    <property type="entry name" value="CLCR"/>
</dbReference>
<protein>
    <submittedName>
        <fullName evidence="5">VWA domain-containing protein</fullName>
    </submittedName>
</protein>
<dbReference type="EMBL" id="JBDXMX010000002">
    <property type="protein sequence ID" value="MEO9246979.1"/>
    <property type="molecule type" value="Genomic_DNA"/>
</dbReference>
<dbReference type="SUPFAM" id="SSF53300">
    <property type="entry name" value="vWA-like"/>
    <property type="match status" value="1"/>
</dbReference>
<evidence type="ECO:0000256" key="3">
    <source>
        <dbReference type="SAM" id="SignalP"/>
    </source>
</evidence>
<feature type="domain" description="VWFA" evidence="4">
    <location>
        <begin position="56"/>
        <end position="239"/>
    </location>
</feature>
<feature type="transmembrane region" description="Helical" evidence="2">
    <location>
        <begin position="641"/>
        <end position="661"/>
    </location>
</feature>
<keyword evidence="6" id="KW-1185">Reference proteome</keyword>
<gene>
    <name evidence="5" type="ORF">ABDK96_04735</name>
</gene>
<proteinExistence type="predicted"/>
<dbReference type="Gene3D" id="3.40.50.410">
    <property type="entry name" value="von Willebrand factor, type A domain"/>
    <property type="match status" value="1"/>
</dbReference>
<feature type="compositionally biased region" description="Polar residues" evidence="1">
    <location>
        <begin position="696"/>
        <end position="709"/>
    </location>
</feature>
<dbReference type="RefSeq" id="WP_347919331.1">
    <property type="nucleotide sequence ID" value="NZ_JBDXMX010000002.1"/>
</dbReference>
<dbReference type="SMART" id="SM00327">
    <property type="entry name" value="VWA"/>
    <property type="match status" value="1"/>
</dbReference>
<evidence type="ECO:0000313" key="6">
    <source>
        <dbReference type="Proteomes" id="UP001484097"/>
    </source>
</evidence>
<evidence type="ECO:0000256" key="1">
    <source>
        <dbReference type="SAM" id="MobiDB-lite"/>
    </source>
</evidence>
<keyword evidence="2" id="KW-0812">Transmembrane</keyword>
<accession>A0ABV0IFQ4</accession>
<keyword evidence="3" id="KW-0732">Signal</keyword>
<feature type="chain" id="PRO_5047339550" evidence="3">
    <location>
        <begin position="37"/>
        <end position="709"/>
    </location>
</feature>
<evidence type="ECO:0000259" key="4">
    <source>
        <dbReference type="PROSITE" id="PS50234"/>
    </source>
</evidence>